<dbReference type="PANTHER" id="PTHR33722">
    <property type="entry name" value="CATION CHANNEL SPERM-ASSOCIATED PROTEIN SUBUNIT DELTA-RELATED"/>
    <property type="match status" value="1"/>
</dbReference>
<keyword evidence="8 13" id="KW-0472">Membrane</keyword>
<feature type="domain" description="CATSPERE beta-propeller" evidence="14">
    <location>
        <begin position="11"/>
        <end position="295"/>
    </location>
</feature>
<evidence type="ECO:0000256" key="10">
    <source>
        <dbReference type="ARBA" id="ARBA00023180"/>
    </source>
</evidence>
<evidence type="ECO:0000256" key="2">
    <source>
        <dbReference type="ARBA" id="ARBA00022475"/>
    </source>
</evidence>
<keyword evidence="7" id="KW-0969">Cilium</keyword>
<dbReference type="Pfam" id="PF22844">
    <property type="entry name" value="Beta-prop_CATSPERE"/>
    <property type="match status" value="1"/>
</dbReference>
<evidence type="ECO:0000256" key="13">
    <source>
        <dbReference type="SAM" id="Phobius"/>
    </source>
</evidence>
<keyword evidence="11" id="KW-0966">Cell projection</keyword>
<dbReference type="GO" id="GO:0030317">
    <property type="term" value="P:flagellated sperm motility"/>
    <property type="evidence" value="ECO:0007669"/>
    <property type="project" value="TreeGrafter"/>
</dbReference>
<keyword evidence="5" id="KW-0282">Flagellum</keyword>
<reference evidence="17" key="3">
    <citation type="submission" date="2025-08" db="UniProtKB">
        <authorList>
            <consortium name="Ensembl"/>
        </authorList>
    </citation>
    <scope>IDENTIFICATION</scope>
</reference>
<keyword evidence="4" id="KW-0732">Signal</keyword>
<reference evidence="17" key="2">
    <citation type="submission" date="2020-02" db="EMBL/GenBank/DDBJ databases">
        <title>Esox lucius (northern pike) genome, fEsoLuc1, primary haplotype.</title>
        <authorList>
            <person name="Myers G."/>
            <person name="Karagic N."/>
            <person name="Meyer A."/>
            <person name="Pippel M."/>
            <person name="Reichard M."/>
            <person name="Winkler S."/>
            <person name="Tracey A."/>
            <person name="Sims Y."/>
            <person name="Howe K."/>
            <person name="Rhie A."/>
            <person name="Formenti G."/>
            <person name="Durbin R."/>
            <person name="Fedrigo O."/>
            <person name="Jarvis E.D."/>
        </authorList>
    </citation>
    <scope>NUCLEOTIDE SEQUENCE [LARGE SCALE GENOMIC DNA]</scope>
</reference>
<feature type="domain" description="CATSPERD/E C-terminal" evidence="16">
    <location>
        <begin position="460"/>
        <end position="639"/>
    </location>
</feature>
<evidence type="ECO:0000259" key="16">
    <source>
        <dbReference type="Pfam" id="PF22850"/>
    </source>
</evidence>
<keyword evidence="2" id="KW-1003">Cell membrane</keyword>
<evidence type="ECO:0000313" key="18">
    <source>
        <dbReference type="Proteomes" id="UP000265140"/>
    </source>
</evidence>
<dbReference type="GeneTree" id="ENSGT00940000162691"/>
<dbReference type="InterPro" id="IPR028751">
    <property type="entry name" value="CATSPERD/E"/>
</dbReference>
<evidence type="ECO:0000256" key="7">
    <source>
        <dbReference type="ARBA" id="ARBA00023069"/>
    </source>
</evidence>
<feature type="domain" description="CATSPERE Ig-like" evidence="15">
    <location>
        <begin position="308"/>
        <end position="414"/>
    </location>
</feature>
<protein>
    <submittedName>
        <fullName evidence="17">Uncharacterized protein</fullName>
    </submittedName>
</protein>
<dbReference type="GO" id="GO:0036128">
    <property type="term" value="C:CatSper complex"/>
    <property type="evidence" value="ECO:0007669"/>
    <property type="project" value="InterPro"/>
</dbReference>
<dbReference type="AlphaFoldDB" id="A0A3P9A255"/>
<dbReference type="Pfam" id="PF22849">
    <property type="entry name" value="CATSPERE_Ig-like"/>
    <property type="match status" value="1"/>
</dbReference>
<dbReference type="InterPro" id="IPR053814">
    <property type="entry name" value="CATSPERD/E_C"/>
</dbReference>
<dbReference type="PANTHER" id="PTHR33722:SF3">
    <property type="entry name" value="CATION CHANNEL SPERM-ASSOCIATED AUXILIARY SUBUNIT EPSILON"/>
    <property type="match status" value="1"/>
</dbReference>
<feature type="transmembrane region" description="Helical" evidence="13">
    <location>
        <begin position="633"/>
        <end position="650"/>
    </location>
</feature>
<dbReference type="Bgee" id="ENSELUG00000013545">
    <property type="expression patterns" value="Expressed in testis and 1 other cell type or tissue"/>
</dbReference>
<comment type="similarity">
    <text evidence="1">Belongs to the CATSPERD family.</text>
</comment>
<proteinExistence type="inferred from homology"/>
<dbReference type="GO" id="GO:0097228">
    <property type="term" value="C:sperm principal piece"/>
    <property type="evidence" value="ECO:0007669"/>
    <property type="project" value="TreeGrafter"/>
</dbReference>
<evidence type="ECO:0000256" key="11">
    <source>
        <dbReference type="ARBA" id="ARBA00023273"/>
    </source>
</evidence>
<dbReference type="InterPro" id="IPR053815">
    <property type="entry name" value="CATSPERE_Ig-like"/>
</dbReference>
<keyword evidence="6 13" id="KW-1133">Transmembrane helix</keyword>
<evidence type="ECO:0000256" key="1">
    <source>
        <dbReference type="ARBA" id="ARBA00010246"/>
    </source>
</evidence>
<organism evidence="17 18">
    <name type="scientific">Esox lucius</name>
    <name type="common">Northern pike</name>
    <dbReference type="NCBI Taxonomy" id="8010"/>
    <lineage>
        <taxon>Eukaryota</taxon>
        <taxon>Metazoa</taxon>
        <taxon>Chordata</taxon>
        <taxon>Craniata</taxon>
        <taxon>Vertebrata</taxon>
        <taxon>Euteleostomi</taxon>
        <taxon>Actinopterygii</taxon>
        <taxon>Neopterygii</taxon>
        <taxon>Teleostei</taxon>
        <taxon>Protacanthopterygii</taxon>
        <taxon>Esociformes</taxon>
        <taxon>Esocidae</taxon>
        <taxon>Esox</taxon>
    </lineage>
</organism>
<keyword evidence="10" id="KW-0325">Glycoprotein</keyword>
<evidence type="ECO:0000256" key="4">
    <source>
        <dbReference type="ARBA" id="ARBA00022729"/>
    </source>
</evidence>
<reference evidence="18" key="1">
    <citation type="journal article" date="2014" name="PLoS ONE">
        <title>The genome and linkage map of the northern pike (Esox lucius): conserved synteny revealed between the salmonid sister group and the Neoteleostei.</title>
        <authorList>
            <person name="Rondeau E.B."/>
            <person name="Minkley D.R."/>
            <person name="Leong J.S."/>
            <person name="Messmer A.M."/>
            <person name="Jantzen J.R."/>
            <person name="von Schalburg K.R."/>
            <person name="Lemon C."/>
            <person name="Bird N.H."/>
            <person name="Koop B.F."/>
        </authorList>
    </citation>
    <scope>NUCLEOTIDE SEQUENCE</scope>
</reference>
<dbReference type="STRING" id="8010.ENSELUP00000034829"/>
<keyword evidence="9" id="KW-1015">Disulfide bond</keyword>
<reference evidence="17" key="4">
    <citation type="submission" date="2025-09" db="UniProtKB">
        <authorList>
            <consortium name="Ensembl"/>
        </authorList>
    </citation>
    <scope>IDENTIFICATION</scope>
</reference>
<sequence>MLPVPLEGYFTVDQAALLEDGIIFRIDGALYWRDNQDGVLTEHPQLPTSGVKGLYQRTCCVSHYPGQDTELSSIIVWKDHLLLLGPKQLKNPGRSNFLQIVLTLPPSVTILTASFGSQPPSLATLVINDNPSAILRPVLISYNELSPGWITSTFMAKLKPEDIPKGPFRMRFLESAHASLLLWNEETILYSFHNDNDWGEVRPFNASHISAAAQGSKIHQVSLDHQWNMLVKMENNMLFFGKVGMHEVVLLPQWMEPASRTVLYLDQKEQFNMLTLTPEGLHVHKYPMTMETRSAMKGSYHECPFISFEHSMNSVCYNIDKGEKIVLWAKVVYPEGKGVYVRFLSNRNDLLLITQKSFFEGVNSVDTVNMTFLISQEVDYSDPTSYTDLIKKTSGIVTLELIPNQIGNTCNLPKTRISNFNVGCPPNRHIRVARPWGMPCEMNSLTNYTIPRSVLRNPPPEDLVVNYDWDTFGCLLETHYKNPFQPTLVLYDGDNFVRNVNANFIVWEIFGRMDYSFNETMRQVGCLCEAQTWRSLLTPGQSLGEAWGPENYRTCFGVIPGKLGNLDTQYEIMNSSSNNFLTFSQVNSAIYVFSVKVLDPNYSFCDLRAVFAIKTYGVTIPKYEYITKYMDQVFVFFTLCVLGYSFCRYVKIFRSLMATRRQELV</sequence>
<evidence type="ECO:0000256" key="12">
    <source>
        <dbReference type="ARBA" id="ARBA00037793"/>
    </source>
</evidence>
<evidence type="ECO:0000256" key="6">
    <source>
        <dbReference type="ARBA" id="ARBA00022989"/>
    </source>
</evidence>
<comment type="subcellular location">
    <subcellularLocation>
        <location evidence="12">Cell projection</location>
        <location evidence="12">Cilium</location>
        <location evidence="12">Flagellum membrane</location>
        <topology evidence="12">Single-pass type I membrane protein</topology>
    </subcellularLocation>
</comment>
<dbReference type="GO" id="GO:0048240">
    <property type="term" value="P:sperm capacitation"/>
    <property type="evidence" value="ECO:0007669"/>
    <property type="project" value="TreeGrafter"/>
</dbReference>
<dbReference type="InterPro" id="IPR053816">
    <property type="entry name" value="CATSPERE_beta-prop"/>
</dbReference>
<dbReference type="Pfam" id="PF22850">
    <property type="entry name" value="CATSPERD-E_C"/>
    <property type="match status" value="1"/>
</dbReference>
<evidence type="ECO:0000256" key="3">
    <source>
        <dbReference type="ARBA" id="ARBA00022692"/>
    </source>
</evidence>
<keyword evidence="18" id="KW-1185">Reference proteome</keyword>
<evidence type="ECO:0000259" key="14">
    <source>
        <dbReference type="Pfam" id="PF22844"/>
    </source>
</evidence>
<evidence type="ECO:0000256" key="8">
    <source>
        <dbReference type="ARBA" id="ARBA00023136"/>
    </source>
</evidence>
<evidence type="ECO:0000259" key="15">
    <source>
        <dbReference type="Pfam" id="PF22849"/>
    </source>
</evidence>
<accession>A0A3P9A255</accession>
<keyword evidence="3 13" id="KW-0812">Transmembrane</keyword>
<name>A0A3P9A255_ESOLU</name>
<dbReference type="InParanoid" id="A0A3P9A255"/>
<evidence type="ECO:0000256" key="9">
    <source>
        <dbReference type="ARBA" id="ARBA00023157"/>
    </source>
</evidence>
<dbReference type="Proteomes" id="UP000265140">
    <property type="component" value="Chromosome 5"/>
</dbReference>
<evidence type="ECO:0000313" key="17">
    <source>
        <dbReference type="Ensembl" id="ENSELUP00000034829.2"/>
    </source>
</evidence>
<evidence type="ECO:0000256" key="5">
    <source>
        <dbReference type="ARBA" id="ARBA00022846"/>
    </source>
</evidence>
<dbReference type="Ensembl" id="ENSELUT00000038501.3">
    <property type="protein sequence ID" value="ENSELUP00000034829.2"/>
    <property type="gene ID" value="ENSELUG00000013545.3"/>
</dbReference>